<evidence type="ECO:0000256" key="2">
    <source>
        <dbReference type="SAM" id="Phobius"/>
    </source>
</evidence>
<keyword evidence="2" id="KW-0472">Membrane</keyword>
<sequence length="266" mass="29345">MDSSNPTSKASLLRRDDDVSSVRRRNKTLIIIFFSLIFLLALIIGGIIIFLVSKHNSQSQSLEENPAIREFCSSSYTFSCITSLSTAIRIPSNTNPNQIFMLSLETSRIKLSNIILSMASNETRPEAALRNCSGSLGHAMGQLGNILELIRVNPDLETRTYEQRGDMTAWIDAAAEDLASCVGDLGKVESTAVDGLMGKVVEVGDLVGYGKEFVVNIDSVNQNFRWALAQDESSRNRIVDNLAAVSFFGSQYFVLVLLFCLLVRIY</sequence>
<keyword evidence="2" id="KW-0812">Transmembrane</keyword>
<protein>
    <recommendedName>
        <fullName evidence="3">Pectinesterase inhibitor domain-containing protein</fullName>
    </recommendedName>
</protein>
<organism evidence="4 5">
    <name type="scientific">Rehmannia glutinosa</name>
    <name type="common">Chinese foxglove</name>
    <dbReference type="NCBI Taxonomy" id="99300"/>
    <lineage>
        <taxon>Eukaryota</taxon>
        <taxon>Viridiplantae</taxon>
        <taxon>Streptophyta</taxon>
        <taxon>Embryophyta</taxon>
        <taxon>Tracheophyta</taxon>
        <taxon>Spermatophyta</taxon>
        <taxon>Magnoliopsida</taxon>
        <taxon>eudicotyledons</taxon>
        <taxon>Gunneridae</taxon>
        <taxon>Pentapetalae</taxon>
        <taxon>asterids</taxon>
        <taxon>lamiids</taxon>
        <taxon>Lamiales</taxon>
        <taxon>Orobanchaceae</taxon>
        <taxon>Rehmannieae</taxon>
        <taxon>Rehmannia</taxon>
    </lineage>
</organism>
<evidence type="ECO:0000256" key="1">
    <source>
        <dbReference type="ARBA" id="ARBA00022729"/>
    </source>
</evidence>
<reference evidence="4 5" key="1">
    <citation type="journal article" date="2021" name="Comput. Struct. Biotechnol. J.">
        <title>De novo genome assembly of the potent medicinal plant Rehmannia glutinosa using nanopore technology.</title>
        <authorList>
            <person name="Ma L."/>
            <person name="Dong C."/>
            <person name="Song C."/>
            <person name="Wang X."/>
            <person name="Zheng X."/>
            <person name="Niu Y."/>
            <person name="Chen S."/>
            <person name="Feng W."/>
        </authorList>
    </citation>
    <scope>NUCLEOTIDE SEQUENCE [LARGE SCALE GENOMIC DNA]</scope>
    <source>
        <strain evidence="4">DH-2019</strain>
    </source>
</reference>
<keyword evidence="1" id="KW-0732">Signal</keyword>
<dbReference type="InterPro" id="IPR035513">
    <property type="entry name" value="Invertase/methylesterase_inhib"/>
</dbReference>
<proteinExistence type="predicted"/>
<dbReference type="Pfam" id="PF04043">
    <property type="entry name" value="PMEI"/>
    <property type="match status" value="1"/>
</dbReference>
<comment type="caution">
    <text evidence="4">The sequence shown here is derived from an EMBL/GenBank/DDBJ whole genome shotgun (WGS) entry which is preliminary data.</text>
</comment>
<dbReference type="PANTHER" id="PTHR31080">
    <property type="entry name" value="PECTINESTERASE INHIBITOR-LIKE"/>
    <property type="match status" value="1"/>
</dbReference>
<dbReference type="PANTHER" id="PTHR31080:SF303">
    <property type="entry name" value="PECTINESTERASE 1-LIKE"/>
    <property type="match status" value="1"/>
</dbReference>
<feature type="transmembrane region" description="Helical" evidence="2">
    <location>
        <begin position="242"/>
        <end position="263"/>
    </location>
</feature>
<feature type="domain" description="Pectinesterase inhibitor" evidence="3">
    <location>
        <begin position="63"/>
        <end position="213"/>
    </location>
</feature>
<dbReference type="InterPro" id="IPR006501">
    <property type="entry name" value="Pectinesterase_inhib_dom"/>
</dbReference>
<evidence type="ECO:0000313" key="5">
    <source>
        <dbReference type="Proteomes" id="UP001318860"/>
    </source>
</evidence>
<feature type="transmembrane region" description="Helical" evidence="2">
    <location>
        <begin position="29"/>
        <end position="52"/>
    </location>
</feature>
<evidence type="ECO:0000259" key="3">
    <source>
        <dbReference type="SMART" id="SM00856"/>
    </source>
</evidence>
<dbReference type="InterPro" id="IPR051955">
    <property type="entry name" value="PME_Inhibitor"/>
</dbReference>
<dbReference type="SMART" id="SM00856">
    <property type="entry name" value="PMEI"/>
    <property type="match status" value="1"/>
</dbReference>
<dbReference type="Gene3D" id="1.20.140.40">
    <property type="entry name" value="Invertase/pectin methylesterase inhibitor family protein"/>
    <property type="match status" value="1"/>
</dbReference>
<keyword evidence="2" id="KW-1133">Transmembrane helix</keyword>
<accession>A0ABR0X299</accession>
<dbReference type="SUPFAM" id="SSF101148">
    <property type="entry name" value="Plant invertase/pectin methylesterase inhibitor"/>
    <property type="match status" value="1"/>
</dbReference>
<gene>
    <name evidence="4" type="ORF">DH2020_013032</name>
</gene>
<dbReference type="Proteomes" id="UP001318860">
    <property type="component" value="Unassembled WGS sequence"/>
</dbReference>
<dbReference type="EMBL" id="JABTTQ020000006">
    <property type="protein sequence ID" value="KAK6153393.1"/>
    <property type="molecule type" value="Genomic_DNA"/>
</dbReference>
<evidence type="ECO:0000313" key="4">
    <source>
        <dbReference type="EMBL" id="KAK6153393.1"/>
    </source>
</evidence>
<name>A0ABR0X299_REHGL</name>
<keyword evidence="5" id="KW-1185">Reference proteome</keyword>